<keyword evidence="5 12" id="KW-0812">Transmembrane</keyword>
<dbReference type="GO" id="GO:0046933">
    <property type="term" value="F:proton-transporting ATP synthase activity, rotational mechanism"/>
    <property type="evidence" value="ECO:0007669"/>
    <property type="project" value="TreeGrafter"/>
</dbReference>
<evidence type="ECO:0000256" key="3">
    <source>
        <dbReference type="ARBA" id="ARBA00022448"/>
    </source>
</evidence>
<name>A0A0D5NTT0_9BILA</name>
<feature type="transmembrane region" description="Helical" evidence="12">
    <location>
        <begin position="21"/>
        <end position="40"/>
    </location>
</feature>
<dbReference type="InterPro" id="IPR045083">
    <property type="entry name" value="ATP_synth_F0_asu_bact/mt"/>
</dbReference>
<dbReference type="GO" id="GO:0045259">
    <property type="term" value="C:proton-transporting ATP synthase complex"/>
    <property type="evidence" value="ECO:0007669"/>
    <property type="project" value="UniProtKB-KW"/>
</dbReference>
<dbReference type="PANTHER" id="PTHR11410:SF0">
    <property type="entry name" value="ATP SYNTHASE SUBUNIT A"/>
    <property type="match status" value="1"/>
</dbReference>
<dbReference type="InterPro" id="IPR035908">
    <property type="entry name" value="F0_ATP_A_sf"/>
</dbReference>
<comment type="subcellular location">
    <subcellularLocation>
        <location evidence="1">Membrane</location>
        <topology evidence="1">Multi-pass membrane protein</topology>
    </subcellularLocation>
    <subcellularLocation>
        <location evidence="11">Mitochondrion inner membrane</location>
        <topology evidence="11">Multi-pass membrane protein</topology>
    </subcellularLocation>
</comment>
<keyword evidence="8" id="KW-0406">Ion transport</keyword>
<evidence type="ECO:0000256" key="9">
    <source>
        <dbReference type="ARBA" id="ARBA00023136"/>
    </source>
</evidence>
<geneLocation type="mitochondrion" evidence="13"/>
<dbReference type="PROSITE" id="PS00449">
    <property type="entry name" value="ATPASE_A"/>
    <property type="match status" value="1"/>
</dbReference>
<evidence type="ECO:0000256" key="6">
    <source>
        <dbReference type="ARBA" id="ARBA00022781"/>
    </source>
</evidence>
<keyword evidence="7 12" id="KW-1133">Transmembrane helix</keyword>
<evidence type="ECO:0000256" key="10">
    <source>
        <dbReference type="ARBA" id="ARBA00023310"/>
    </source>
</evidence>
<dbReference type="CDD" id="cd00310">
    <property type="entry name" value="ATP-synt_Fo_a_6"/>
    <property type="match status" value="1"/>
</dbReference>
<dbReference type="InterPro" id="IPR000568">
    <property type="entry name" value="ATP_synth_F0_asu"/>
</dbReference>
<evidence type="ECO:0000256" key="1">
    <source>
        <dbReference type="ARBA" id="ARBA00004141"/>
    </source>
</evidence>
<feature type="transmembrane region" description="Helical" evidence="12">
    <location>
        <begin position="71"/>
        <end position="95"/>
    </location>
</feature>
<evidence type="ECO:0000256" key="11">
    <source>
        <dbReference type="RuleBase" id="RU004450"/>
    </source>
</evidence>
<dbReference type="PRINTS" id="PR00123">
    <property type="entry name" value="ATPASEA"/>
</dbReference>
<organism evidence="13">
    <name type="scientific">Micrura ignea</name>
    <dbReference type="NCBI Taxonomy" id="328822"/>
    <lineage>
        <taxon>Eukaryota</taxon>
        <taxon>Metazoa</taxon>
        <taxon>Spiralia</taxon>
        <taxon>Lophotrochozoa</taxon>
        <taxon>Nemertea</taxon>
        <taxon>Pilidiophora</taxon>
        <taxon>Heteronemertea</taxon>
        <taxon>Lineidae</taxon>
        <taxon>Micrura</taxon>
    </lineage>
</organism>
<feature type="transmembrane region" description="Helical" evidence="12">
    <location>
        <begin position="201"/>
        <end position="226"/>
    </location>
</feature>
<dbReference type="Pfam" id="PF00119">
    <property type="entry name" value="ATP-synt_A"/>
    <property type="match status" value="1"/>
</dbReference>
<keyword evidence="13" id="KW-0496">Mitochondrion</keyword>
<dbReference type="CTD" id="4508"/>
<sequence length="230" mass="25296">MLMDIFSSFDEQNGNFFSLGFPMWVVGSGLVSLLVVGYWWQPSRWEAVVMSIKSFMWEQVSRYRGGALRGFSLVVMALMVLLLVLNLGGLIPYVFSTTSHLALTFGLALPLWFSLILSGAFFKPDVFCASLLPAGAPSGLNPFLVLVETVSIAVRPITLSVRLAANMGAGHIVLSLLGGYMSSGFFVYSVSTLAFMVGLEVFYFMFEVGICLIQGYIFFLLLNLYADEHS</sequence>
<dbReference type="PANTHER" id="PTHR11410">
    <property type="entry name" value="ATP SYNTHASE SUBUNIT A"/>
    <property type="match status" value="1"/>
</dbReference>
<accession>A0A0D5NTT0</accession>
<protein>
    <recommendedName>
        <fullName evidence="11">ATP synthase subunit a</fullName>
    </recommendedName>
</protein>
<keyword evidence="10" id="KW-0066">ATP synthesis</keyword>
<dbReference type="RefSeq" id="YP_009131670.1">
    <property type="nucleotide sequence ID" value="NC_026874.1"/>
</dbReference>
<feature type="transmembrane region" description="Helical" evidence="12">
    <location>
        <begin position="172"/>
        <end position="195"/>
    </location>
</feature>
<dbReference type="GeneID" id="24146227"/>
<evidence type="ECO:0000256" key="12">
    <source>
        <dbReference type="SAM" id="Phobius"/>
    </source>
</evidence>
<proteinExistence type="inferred from homology"/>
<dbReference type="EMBL" id="KP115292">
    <property type="protein sequence ID" value="AJY78578.1"/>
    <property type="molecule type" value="Genomic_DNA"/>
</dbReference>
<keyword evidence="9 12" id="KW-0472">Membrane</keyword>
<reference evidence="13" key="2">
    <citation type="journal article" date="2015" name="Mar. Genomics">
        <title>The complete mitochondrial genome of Micrura ignea Schwartz &amp; Norenburg 2005 (Nemertea: Heteronemertea) and comparative analysis with other nemertean mitogenomes.</title>
        <authorList>
            <person name="Gonzalez-Cueto J."/>
            <person name="Escarraga-Fajardo M.E."/>
            <person name="Lagos A.M."/>
            <person name="Quiroga S."/>
            <person name="Castro L.R."/>
        </authorList>
    </citation>
    <scope>NUCLEOTIDE SEQUENCE</scope>
</reference>
<gene>
    <name evidence="13" type="primary">ATP6</name>
</gene>
<comment type="similarity">
    <text evidence="2">Belongs to the ATPase A chain family.</text>
</comment>
<keyword evidence="6" id="KW-0375">Hydrogen ion transport</keyword>
<dbReference type="NCBIfam" id="TIGR01131">
    <property type="entry name" value="ATP_synt_6_or_A"/>
    <property type="match status" value="1"/>
</dbReference>
<feature type="transmembrane region" description="Helical" evidence="12">
    <location>
        <begin position="102"/>
        <end position="122"/>
    </location>
</feature>
<dbReference type="Gene3D" id="1.20.120.220">
    <property type="entry name" value="ATP synthase, F0 complex, subunit A"/>
    <property type="match status" value="1"/>
</dbReference>
<evidence type="ECO:0000256" key="7">
    <source>
        <dbReference type="ARBA" id="ARBA00022989"/>
    </source>
</evidence>
<keyword evidence="4" id="KW-0138">CF(0)</keyword>
<dbReference type="AlphaFoldDB" id="A0A0D5NTT0"/>
<keyword evidence="3" id="KW-0813">Transport</keyword>
<evidence type="ECO:0000256" key="5">
    <source>
        <dbReference type="ARBA" id="ARBA00022692"/>
    </source>
</evidence>
<dbReference type="SUPFAM" id="SSF81336">
    <property type="entry name" value="F1F0 ATP synthase subunit A"/>
    <property type="match status" value="1"/>
</dbReference>
<evidence type="ECO:0000256" key="8">
    <source>
        <dbReference type="ARBA" id="ARBA00023065"/>
    </source>
</evidence>
<evidence type="ECO:0000313" key="13">
    <source>
        <dbReference type="EMBL" id="AJY78578.1"/>
    </source>
</evidence>
<evidence type="ECO:0000256" key="4">
    <source>
        <dbReference type="ARBA" id="ARBA00022547"/>
    </source>
</evidence>
<dbReference type="GO" id="GO:0005743">
    <property type="term" value="C:mitochondrial inner membrane"/>
    <property type="evidence" value="ECO:0007669"/>
    <property type="project" value="UniProtKB-SubCell"/>
</dbReference>
<dbReference type="InterPro" id="IPR023011">
    <property type="entry name" value="ATP_synth_F0_asu_AS"/>
</dbReference>
<reference evidence="13" key="1">
    <citation type="submission" date="2014-11" db="EMBL/GenBank/DDBJ databases">
        <authorList>
            <person name="Gonzalez J.A."/>
            <person name="Escarraga M.E."/>
            <person name="Lagos A.M."/>
            <person name="Quiroga S.Y."/>
            <person name="Castro L.R."/>
        </authorList>
    </citation>
    <scope>NUCLEOTIDE SEQUENCE</scope>
</reference>
<evidence type="ECO:0000256" key="2">
    <source>
        <dbReference type="ARBA" id="ARBA00006810"/>
    </source>
</evidence>